<accession>G0U7J2</accession>
<sequence length="318" mass="36350">MWKRIGVNSLLSTAQRVGSGKIKVAGAIAEQKAGLRNLHQYPTARHKSLVKDRMRFARSWWLAGGNNYELVHEVGHEREATECFAEYAQDSDNDVYLFSTNRLGDLPPRQRLNALVGIMRSRWAVKDANRGFDKAKLLLHALECFSEMRLTNQIGEFATLPEADQDTFLQYAEGCSRFAQACSHSHPSAVGILLRVAQICEEMRCTEKRDEMIHVAEAAANRMDRAYAFSRPHDVLRHTPPTLAENESKLRLKNMEELRKRLGTSSSSVLEERKRVECLRIHRNKPLFLRPMKDGDKLLSLTKLPERPESDPWTSQPR</sequence>
<dbReference type="VEuPathDB" id="TriTrypDB:TvY486_1008950"/>
<dbReference type="AlphaFoldDB" id="G0U7J2"/>
<feature type="region of interest" description="Disordered" evidence="1">
    <location>
        <begin position="299"/>
        <end position="318"/>
    </location>
</feature>
<dbReference type="EMBL" id="HE573026">
    <property type="protein sequence ID" value="CCC51850.1"/>
    <property type="molecule type" value="Genomic_DNA"/>
</dbReference>
<organism evidence="2">
    <name type="scientific">Trypanosoma vivax (strain Y486)</name>
    <dbReference type="NCBI Taxonomy" id="1055687"/>
    <lineage>
        <taxon>Eukaryota</taxon>
        <taxon>Discoba</taxon>
        <taxon>Euglenozoa</taxon>
        <taxon>Kinetoplastea</taxon>
        <taxon>Metakinetoplastina</taxon>
        <taxon>Trypanosomatida</taxon>
        <taxon>Trypanosomatidae</taxon>
        <taxon>Trypanosoma</taxon>
        <taxon>Duttonella</taxon>
    </lineage>
</organism>
<name>G0U7J2_TRYVY</name>
<evidence type="ECO:0000313" key="2">
    <source>
        <dbReference type="EMBL" id="CCC51850.1"/>
    </source>
</evidence>
<reference evidence="2" key="1">
    <citation type="journal article" date="2012" name="Proc. Natl. Acad. Sci. U.S.A.">
        <title>Antigenic diversity is generated by distinct evolutionary mechanisms in African trypanosome species.</title>
        <authorList>
            <person name="Jackson A.P."/>
            <person name="Berry A."/>
            <person name="Aslett M."/>
            <person name="Allison H.C."/>
            <person name="Burton P."/>
            <person name="Vavrova-Anderson J."/>
            <person name="Brown R."/>
            <person name="Browne H."/>
            <person name="Corton N."/>
            <person name="Hauser H."/>
            <person name="Gamble J."/>
            <person name="Gilderthorp R."/>
            <person name="Marcello L."/>
            <person name="McQuillan J."/>
            <person name="Otto T.D."/>
            <person name="Quail M.A."/>
            <person name="Sanders M.J."/>
            <person name="van Tonder A."/>
            <person name="Ginger M.L."/>
            <person name="Field M.C."/>
            <person name="Barry J.D."/>
            <person name="Hertz-Fowler C."/>
            <person name="Berriman M."/>
        </authorList>
    </citation>
    <scope>NUCLEOTIDE SEQUENCE</scope>
    <source>
        <strain evidence="2">Y486</strain>
    </source>
</reference>
<dbReference type="OMA" id="YPHARYK"/>
<protein>
    <submittedName>
        <fullName evidence="2">Uncharacterized protein</fullName>
    </submittedName>
</protein>
<gene>
    <name evidence="2" type="ORF">TVY486_1008950</name>
</gene>
<proteinExistence type="predicted"/>
<evidence type="ECO:0000256" key="1">
    <source>
        <dbReference type="SAM" id="MobiDB-lite"/>
    </source>
</evidence>